<protein>
    <submittedName>
        <fullName evidence="2">Uncharacterized protein</fullName>
    </submittedName>
</protein>
<feature type="compositionally biased region" description="Basic and acidic residues" evidence="1">
    <location>
        <begin position="1"/>
        <end position="16"/>
    </location>
</feature>
<keyword evidence="3" id="KW-1185">Reference proteome</keyword>
<dbReference type="Proteomes" id="UP001362999">
    <property type="component" value="Unassembled WGS sequence"/>
</dbReference>
<name>A0AAW0A9C2_9AGAR</name>
<gene>
    <name evidence="2" type="ORF">R3P38DRAFT_2794976</name>
</gene>
<evidence type="ECO:0000256" key="1">
    <source>
        <dbReference type="SAM" id="MobiDB-lite"/>
    </source>
</evidence>
<evidence type="ECO:0000313" key="3">
    <source>
        <dbReference type="Proteomes" id="UP001362999"/>
    </source>
</evidence>
<feature type="region of interest" description="Disordered" evidence="1">
    <location>
        <begin position="1"/>
        <end position="23"/>
    </location>
</feature>
<proteinExistence type="predicted"/>
<dbReference type="AlphaFoldDB" id="A0AAW0A9C2"/>
<feature type="compositionally biased region" description="Basic residues" evidence="1">
    <location>
        <begin position="74"/>
        <end position="88"/>
    </location>
</feature>
<reference evidence="2 3" key="1">
    <citation type="journal article" date="2024" name="J Genomics">
        <title>Draft genome sequencing and assembly of Favolaschia claudopus CIRM-BRFM 2984 isolated from oak limbs.</title>
        <authorList>
            <person name="Navarro D."/>
            <person name="Drula E."/>
            <person name="Chaduli D."/>
            <person name="Cazenave R."/>
            <person name="Ahrendt S."/>
            <person name="Wang J."/>
            <person name="Lipzen A."/>
            <person name="Daum C."/>
            <person name="Barry K."/>
            <person name="Grigoriev I.V."/>
            <person name="Favel A."/>
            <person name="Rosso M.N."/>
            <person name="Martin F."/>
        </authorList>
    </citation>
    <scope>NUCLEOTIDE SEQUENCE [LARGE SCALE GENOMIC DNA]</scope>
    <source>
        <strain evidence="2 3">CIRM-BRFM 2984</strain>
    </source>
</reference>
<accession>A0AAW0A9C2</accession>
<sequence length="376" mass="41382">MDDGGPRKEKSSDLKHQIGPLSATVTKRHTVLPVLGQCGCGERTAGDKLEPPAPRAWGDGMREDEPKTETPRRGQPKRPRLTHKRRRLPNYKAESKTTLVNLAHRTNYGLAKAGQGHEGLRIDSEVASAKLGSFGAIVVIARIKAGNLVLPGARRYNILAEEDTPPTYEASEPLPPGGGRTVDPDICSASGTSTQPTHGETASSPMPIASSTWAACALPGISDEFEFTHKRTGSQNQHCQLKAYRCFERLKGDDQKIVRALWALTGIPGEKGTTFLVYNFNFGATSTLVTATCWDATSELRNFVLRMIRIKMANGKFFRSLLFKGREQYLRNDPRAGQGFADFESSSVQDSLPAVYRLNGRDIEYTEDHHLWSYGP</sequence>
<comment type="caution">
    <text evidence="2">The sequence shown here is derived from an EMBL/GenBank/DDBJ whole genome shotgun (WGS) entry which is preliminary data.</text>
</comment>
<organism evidence="2 3">
    <name type="scientific">Favolaschia claudopus</name>
    <dbReference type="NCBI Taxonomy" id="2862362"/>
    <lineage>
        <taxon>Eukaryota</taxon>
        <taxon>Fungi</taxon>
        <taxon>Dikarya</taxon>
        <taxon>Basidiomycota</taxon>
        <taxon>Agaricomycotina</taxon>
        <taxon>Agaricomycetes</taxon>
        <taxon>Agaricomycetidae</taxon>
        <taxon>Agaricales</taxon>
        <taxon>Marasmiineae</taxon>
        <taxon>Mycenaceae</taxon>
        <taxon>Favolaschia</taxon>
    </lineage>
</organism>
<feature type="compositionally biased region" description="Basic and acidic residues" evidence="1">
    <location>
        <begin position="60"/>
        <end position="72"/>
    </location>
</feature>
<evidence type="ECO:0000313" key="2">
    <source>
        <dbReference type="EMBL" id="KAK7002488.1"/>
    </source>
</evidence>
<dbReference type="EMBL" id="JAWWNJ010000079">
    <property type="protein sequence ID" value="KAK7002488.1"/>
    <property type="molecule type" value="Genomic_DNA"/>
</dbReference>
<feature type="region of interest" description="Disordered" evidence="1">
    <location>
        <begin position="38"/>
        <end position="88"/>
    </location>
</feature>